<evidence type="ECO:0000256" key="2">
    <source>
        <dbReference type="ARBA" id="ARBA00008892"/>
    </source>
</evidence>
<proteinExistence type="inferred from homology"/>
<keyword evidence="8 13" id="KW-1133">Transmembrane helix</keyword>
<geneLocation type="mitochondrion" evidence="14"/>
<keyword evidence="11 13" id="KW-0472">Membrane</keyword>
<comment type="subcellular location">
    <subcellularLocation>
        <location evidence="1 12">Mitochondrion membrane</location>
        <topology evidence="1 12">Single-pass membrane protein</topology>
    </subcellularLocation>
</comment>
<evidence type="ECO:0000256" key="4">
    <source>
        <dbReference type="ARBA" id="ARBA00022448"/>
    </source>
</evidence>
<organism evidence="14">
    <name type="scientific">Brachygluta helferi</name>
    <dbReference type="NCBI Taxonomy" id="351497"/>
    <lineage>
        <taxon>Eukaryota</taxon>
        <taxon>Metazoa</taxon>
        <taxon>Ecdysozoa</taxon>
        <taxon>Arthropoda</taxon>
        <taxon>Hexapoda</taxon>
        <taxon>Insecta</taxon>
        <taxon>Pterygota</taxon>
        <taxon>Neoptera</taxon>
        <taxon>Endopterygota</taxon>
        <taxon>Coleoptera</taxon>
        <taxon>Polyphaga</taxon>
        <taxon>Staphyliniformia</taxon>
        <taxon>Staphylinidae</taxon>
        <taxon>Omaliinae group</taxon>
        <taxon>Pselaphinae</taxon>
        <taxon>Brachygluta</taxon>
    </lineage>
</organism>
<dbReference type="AlphaFoldDB" id="A0A0S2M6U8"/>
<dbReference type="GO" id="GO:0031966">
    <property type="term" value="C:mitochondrial membrane"/>
    <property type="evidence" value="ECO:0007669"/>
    <property type="project" value="UniProtKB-SubCell"/>
</dbReference>
<comment type="subunit">
    <text evidence="3">F-type ATPases have 2 components, CF(1) - the catalytic core - and CF(0) - the membrane proton channel.</text>
</comment>
<keyword evidence="5 12" id="KW-0138">CF(0)</keyword>
<protein>
    <recommendedName>
        <fullName evidence="12">ATP synthase complex subunit 8</fullName>
    </recommendedName>
</protein>
<evidence type="ECO:0000256" key="12">
    <source>
        <dbReference type="RuleBase" id="RU003661"/>
    </source>
</evidence>
<keyword evidence="10 12" id="KW-0496">Mitochondrion</keyword>
<keyword evidence="4 12" id="KW-0813">Transport</keyword>
<evidence type="ECO:0000313" key="14">
    <source>
        <dbReference type="EMBL" id="ALO70411.1"/>
    </source>
</evidence>
<dbReference type="GO" id="GO:0015986">
    <property type="term" value="P:proton motive force-driven ATP synthesis"/>
    <property type="evidence" value="ECO:0007669"/>
    <property type="project" value="InterPro"/>
</dbReference>
<keyword evidence="9 12" id="KW-0406">Ion transport</keyword>
<comment type="similarity">
    <text evidence="2 12">Belongs to the ATPase protein 8 family.</text>
</comment>
<evidence type="ECO:0000256" key="7">
    <source>
        <dbReference type="ARBA" id="ARBA00022781"/>
    </source>
</evidence>
<evidence type="ECO:0000256" key="11">
    <source>
        <dbReference type="ARBA" id="ARBA00023136"/>
    </source>
</evidence>
<feature type="transmembrane region" description="Helical" evidence="13">
    <location>
        <begin position="12"/>
        <end position="31"/>
    </location>
</feature>
<evidence type="ECO:0000256" key="13">
    <source>
        <dbReference type="SAM" id="Phobius"/>
    </source>
</evidence>
<evidence type="ECO:0000256" key="10">
    <source>
        <dbReference type="ARBA" id="ARBA00023128"/>
    </source>
</evidence>
<sequence>MPQMAPMNWIFLYFMFSMSFIIFNIMNYYFLCYKMNIKNNINPHYMMKNWNW</sequence>
<dbReference type="GO" id="GO:0015078">
    <property type="term" value="F:proton transmembrane transporter activity"/>
    <property type="evidence" value="ECO:0007669"/>
    <property type="project" value="InterPro"/>
</dbReference>
<evidence type="ECO:0000256" key="5">
    <source>
        <dbReference type="ARBA" id="ARBA00022547"/>
    </source>
</evidence>
<dbReference type="EMBL" id="KT780634">
    <property type="protein sequence ID" value="ALO70411.1"/>
    <property type="molecule type" value="Genomic_DNA"/>
</dbReference>
<gene>
    <name evidence="14" type="primary">atp8</name>
</gene>
<evidence type="ECO:0000256" key="9">
    <source>
        <dbReference type="ARBA" id="ARBA00023065"/>
    </source>
</evidence>
<reference evidence="14" key="1">
    <citation type="submission" date="2015-09" db="EMBL/GenBank/DDBJ databases">
        <title>Staphyliniformia phylogenetics from de novo mitogenomic assemblies.</title>
        <authorList>
            <person name="Favreau E.A."/>
            <person name="Linard B."/>
            <person name="Vogler A.P."/>
        </authorList>
    </citation>
    <scope>NUCLEOTIDE SEQUENCE</scope>
</reference>
<dbReference type="InterPro" id="IPR001421">
    <property type="entry name" value="ATP8_metazoa"/>
</dbReference>
<dbReference type="Pfam" id="PF00895">
    <property type="entry name" value="ATP-synt_8"/>
    <property type="match status" value="1"/>
</dbReference>
<evidence type="ECO:0000256" key="3">
    <source>
        <dbReference type="ARBA" id="ARBA00011291"/>
    </source>
</evidence>
<evidence type="ECO:0000256" key="1">
    <source>
        <dbReference type="ARBA" id="ARBA00004304"/>
    </source>
</evidence>
<evidence type="ECO:0000256" key="6">
    <source>
        <dbReference type="ARBA" id="ARBA00022692"/>
    </source>
</evidence>
<dbReference type="GO" id="GO:0045259">
    <property type="term" value="C:proton-transporting ATP synthase complex"/>
    <property type="evidence" value="ECO:0007669"/>
    <property type="project" value="UniProtKB-KW"/>
</dbReference>
<name>A0A0S2M6U8_9COLE</name>
<accession>A0A0S2M6U8</accession>
<keyword evidence="7 12" id="KW-0375">Hydrogen ion transport</keyword>
<keyword evidence="6 12" id="KW-0812">Transmembrane</keyword>
<evidence type="ECO:0000256" key="8">
    <source>
        <dbReference type="ARBA" id="ARBA00022989"/>
    </source>
</evidence>